<proteinExistence type="predicted"/>
<sequence length="87" mass="9662">MSTTYSRVFRPMTVYLKTSHKATDTAALYALSDAATHASTIILSFLFYSLLGKREVVDEKSERFPGQKSLKNNSYTVETADGTLFNG</sequence>
<evidence type="ECO:0000313" key="1">
    <source>
        <dbReference type="EMBL" id="QPC81869.1"/>
    </source>
</evidence>
<gene>
    <name evidence="1" type="ORF">G4Y79_19590</name>
</gene>
<reference evidence="1 2" key="1">
    <citation type="submission" date="2020-02" db="EMBL/GenBank/DDBJ databases">
        <authorList>
            <person name="Zheng R.K."/>
            <person name="Sun C.M."/>
        </authorList>
    </citation>
    <scope>NUCLEOTIDE SEQUENCE [LARGE SCALE GENOMIC DNA]</scope>
    <source>
        <strain evidence="2">rifampicinis</strain>
    </source>
</reference>
<keyword evidence="2" id="KW-1185">Reference proteome</keyword>
<name>A0A7S8IDY8_9CHLR</name>
<dbReference type="AlphaFoldDB" id="A0A7S8IDY8"/>
<dbReference type="KEGG" id="pmet:G4Y79_19590"/>
<dbReference type="RefSeq" id="WP_195169940.1">
    <property type="nucleotide sequence ID" value="NZ_CP062983.1"/>
</dbReference>
<accession>A0A7S8IDY8</accession>
<dbReference type="EMBL" id="CP062983">
    <property type="protein sequence ID" value="QPC81869.1"/>
    <property type="molecule type" value="Genomic_DNA"/>
</dbReference>
<evidence type="ECO:0000313" key="2">
    <source>
        <dbReference type="Proteomes" id="UP000594468"/>
    </source>
</evidence>
<protein>
    <submittedName>
        <fullName evidence="1">Uncharacterized protein</fullName>
    </submittedName>
</protein>
<dbReference type="Proteomes" id="UP000594468">
    <property type="component" value="Chromosome"/>
</dbReference>
<organism evidence="1 2">
    <name type="scientific">Phototrophicus methaneseepsis</name>
    <dbReference type="NCBI Taxonomy" id="2710758"/>
    <lineage>
        <taxon>Bacteria</taxon>
        <taxon>Bacillati</taxon>
        <taxon>Chloroflexota</taxon>
        <taxon>Candidatus Thermofontia</taxon>
        <taxon>Phototrophicales</taxon>
        <taxon>Phototrophicaceae</taxon>
        <taxon>Phototrophicus</taxon>
    </lineage>
</organism>